<dbReference type="PRINTS" id="PR00111">
    <property type="entry name" value="ABHYDROLASE"/>
</dbReference>
<dbReference type="OrthoDB" id="8957634at2"/>
<dbReference type="STRING" id="211114.SAMN04489726_3131"/>
<reference evidence="2 3" key="1">
    <citation type="submission" date="2016-10" db="EMBL/GenBank/DDBJ databases">
        <authorList>
            <person name="de Groot N.N."/>
        </authorList>
    </citation>
    <scope>NUCLEOTIDE SEQUENCE [LARGE SCALE GENOMIC DNA]</scope>
    <source>
        <strain evidence="2 3">DSM 44149</strain>
    </source>
</reference>
<dbReference type="PANTHER" id="PTHR43433:SF5">
    <property type="entry name" value="AB HYDROLASE-1 DOMAIN-CONTAINING PROTEIN"/>
    <property type="match status" value="1"/>
</dbReference>
<dbReference type="GO" id="GO:0004806">
    <property type="term" value="F:triacylglycerol lipase activity"/>
    <property type="evidence" value="ECO:0007669"/>
    <property type="project" value="TreeGrafter"/>
</dbReference>
<dbReference type="Gene3D" id="3.40.50.1820">
    <property type="entry name" value="alpha/beta hydrolase"/>
    <property type="match status" value="1"/>
</dbReference>
<accession>A0A1G9VP15</accession>
<dbReference type="Pfam" id="PF00561">
    <property type="entry name" value="Abhydrolase_1"/>
    <property type="match status" value="1"/>
</dbReference>
<protein>
    <submittedName>
        <fullName evidence="2">Pimeloyl-ACP methyl ester carboxylesterase</fullName>
    </submittedName>
</protein>
<dbReference type="InterPro" id="IPR029058">
    <property type="entry name" value="AB_hydrolase_fold"/>
</dbReference>
<dbReference type="GO" id="GO:0046503">
    <property type="term" value="P:glycerolipid catabolic process"/>
    <property type="evidence" value="ECO:0007669"/>
    <property type="project" value="TreeGrafter"/>
</dbReference>
<sequence>MGVETFVEIGAVELAVETFGSRQDPAVLLVGSGSMLSWDDELCARLAAGGRFVLRYDLRDHGRSVTYPPGAPRYDLRDLSADVIGVLDAFGLRKAHIAGRIVGGWIAQLTALDHPERVATLTLVSTRPTAHGPNNPDLPEHSAEVMAYVTGTPRPDWSDRAAVVEYLVGAARARSPEGEHFDEAEVRSVAERTYDRAEDMASSFNIAATEPGRRWRERLGELEVPTLVVHGTADRFFPYGNALALAAEIPGARLLPLEGVGQDLPRAAWSALASALLEHTAG</sequence>
<name>A0A1G9VP15_ALLAB</name>
<feature type="domain" description="AB hydrolase-1" evidence="1">
    <location>
        <begin position="33"/>
        <end position="255"/>
    </location>
</feature>
<dbReference type="AlphaFoldDB" id="A0A1G9VP15"/>
<gene>
    <name evidence="2" type="ORF">SAMN04489726_3131</name>
</gene>
<dbReference type="SUPFAM" id="SSF53474">
    <property type="entry name" value="alpha/beta-Hydrolases"/>
    <property type="match status" value="1"/>
</dbReference>
<dbReference type="Proteomes" id="UP000183376">
    <property type="component" value="Chromosome I"/>
</dbReference>
<dbReference type="InterPro" id="IPR050471">
    <property type="entry name" value="AB_hydrolase"/>
</dbReference>
<evidence type="ECO:0000313" key="2">
    <source>
        <dbReference type="EMBL" id="SDM73545.1"/>
    </source>
</evidence>
<evidence type="ECO:0000313" key="3">
    <source>
        <dbReference type="Proteomes" id="UP000183376"/>
    </source>
</evidence>
<proteinExistence type="predicted"/>
<dbReference type="EMBL" id="LT629701">
    <property type="protein sequence ID" value="SDM73545.1"/>
    <property type="molecule type" value="Genomic_DNA"/>
</dbReference>
<dbReference type="eggNOG" id="COG2267">
    <property type="taxonomic scope" value="Bacteria"/>
</dbReference>
<organism evidence="2 3">
    <name type="scientific">Allokutzneria albata</name>
    <name type="common">Kibdelosporangium albatum</name>
    <dbReference type="NCBI Taxonomy" id="211114"/>
    <lineage>
        <taxon>Bacteria</taxon>
        <taxon>Bacillati</taxon>
        <taxon>Actinomycetota</taxon>
        <taxon>Actinomycetes</taxon>
        <taxon>Pseudonocardiales</taxon>
        <taxon>Pseudonocardiaceae</taxon>
        <taxon>Allokutzneria</taxon>
    </lineage>
</organism>
<dbReference type="InterPro" id="IPR000073">
    <property type="entry name" value="AB_hydrolase_1"/>
</dbReference>
<dbReference type="PANTHER" id="PTHR43433">
    <property type="entry name" value="HYDROLASE, ALPHA/BETA FOLD FAMILY PROTEIN"/>
    <property type="match status" value="1"/>
</dbReference>
<evidence type="ECO:0000259" key="1">
    <source>
        <dbReference type="Pfam" id="PF00561"/>
    </source>
</evidence>
<keyword evidence="3" id="KW-1185">Reference proteome</keyword>